<dbReference type="InParanoid" id="A0A1I5L224"/>
<dbReference type="Gene3D" id="3.90.1200.10">
    <property type="match status" value="1"/>
</dbReference>
<organism evidence="2 3">
    <name type="scientific">Actinomadura madurae</name>
    <dbReference type="NCBI Taxonomy" id="1993"/>
    <lineage>
        <taxon>Bacteria</taxon>
        <taxon>Bacillati</taxon>
        <taxon>Actinomycetota</taxon>
        <taxon>Actinomycetes</taxon>
        <taxon>Streptosporangiales</taxon>
        <taxon>Thermomonosporaceae</taxon>
        <taxon>Actinomadura</taxon>
    </lineage>
</organism>
<protein>
    <submittedName>
        <fullName evidence="2">Phosphotransferase enzyme family protein</fullName>
    </submittedName>
</protein>
<feature type="domain" description="Aminoglycoside phosphotransferase" evidence="1">
    <location>
        <begin position="114"/>
        <end position="221"/>
    </location>
</feature>
<evidence type="ECO:0000313" key="2">
    <source>
        <dbReference type="EMBL" id="SFO91238.1"/>
    </source>
</evidence>
<dbReference type="GO" id="GO:0016740">
    <property type="term" value="F:transferase activity"/>
    <property type="evidence" value="ECO:0007669"/>
    <property type="project" value="UniProtKB-KW"/>
</dbReference>
<dbReference type="InterPro" id="IPR002575">
    <property type="entry name" value="Aminoglycoside_PTrfase"/>
</dbReference>
<dbReference type="OrthoDB" id="2570531at2"/>
<evidence type="ECO:0000259" key="1">
    <source>
        <dbReference type="Pfam" id="PF01636"/>
    </source>
</evidence>
<dbReference type="Pfam" id="PF01636">
    <property type="entry name" value="APH"/>
    <property type="match status" value="1"/>
</dbReference>
<evidence type="ECO:0000313" key="3">
    <source>
        <dbReference type="Proteomes" id="UP000183413"/>
    </source>
</evidence>
<gene>
    <name evidence="2" type="ORF">SAMN04489713_110217</name>
</gene>
<keyword evidence="3" id="KW-1185">Reference proteome</keyword>
<accession>A0A1I5L224</accession>
<dbReference type="EMBL" id="FOVH01000010">
    <property type="protein sequence ID" value="SFO91238.1"/>
    <property type="molecule type" value="Genomic_DNA"/>
</dbReference>
<dbReference type="SUPFAM" id="SSF56112">
    <property type="entry name" value="Protein kinase-like (PK-like)"/>
    <property type="match status" value="1"/>
</dbReference>
<keyword evidence="2" id="KW-0808">Transferase</keyword>
<name>A0A1I5L224_9ACTN</name>
<dbReference type="InterPro" id="IPR011009">
    <property type="entry name" value="Kinase-like_dom_sf"/>
</dbReference>
<reference evidence="2 3" key="1">
    <citation type="submission" date="2016-10" db="EMBL/GenBank/DDBJ databases">
        <authorList>
            <person name="de Groot N.N."/>
        </authorList>
    </citation>
    <scope>NUCLEOTIDE SEQUENCE [LARGE SCALE GENOMIC DNA]</scope>
    <source>
        <strain evidence="2 3">DSM 43067</strain>
    </source>
</reference>
<sequence>MRSDWSDLPPEVLAAIKAHTGSICEVEPAPAGNHADIAATVRGVGGRKFVKAARKIGPGTDGPEVRSLRWEATINPHVTEYAPRLHWTVEAGGWLVLGFEHVQARHADYTPGSTDLDVLAKVIDGLQEHPLPAALDRKRVERRWEAMGDVSTLAGNTLLHADLNPANILVGAAGTIHVVDWTFAGRGAAFLEMALLVPWLLKAGHTPADAERWVSRFPAWTAADPAAIDLFSRVFADKWQLNLNATDAGWAVEHAAAAREWANHRLW</sequence>
<dbReference type="Proteomes" id="UP000183413">
    <property type="component" value="Unassembled WGS sequence"/>
</dbReference>
<proteinExistence type="predicted"/>
<dbReference type="STRING" id="1993.SAMN04489713_110217"/>
<dbReference type="AlphaFoldDB" id="A0A1I5L224"/>